<dbReference type="GO" id="GO:0003676">
    <property type="term" value="F:nucleic acid binding"/>
    <property type="evidence" value="ECO:0007669"/>
    <property type="project" value="InterPro"/>
</dbReference>
<organism evidence="2 3">
    <name type="scientific">Araneus ventricosus</name>
    <name type="common">Orbweaver spider</name>
    <name type="synonym">Epeira ventricosa</name>
    <dbReference type="NCBI Taxonomy" id="182803"/>
    <lineage>
        <taxon>Eukaryota</taxon>
        <taxon>Metazoa</taxon>
        <taxon>Ecdysozoa</taxon>
        <taxon>Arthropoda</taxon>
        <taxon>Chelicerata</taxon>
        <taxon>Arachnida</taxon>
        <taxon>Araneae</taxon>
        <taxon>Araneomorphae</taxon>
        <taxon>Entelegynae</taxon>
        <taxon>Araneoidea</taxon>
        <taxon>Araneidae</taxon>
        <taxon>Araneus</taxon>
    </lineage>
</organism>
<evidence type="ECO:0000259" key="1">
    <source>
        <dbReference type="PROSITE" id="PS50994"/>
    </source>
</evidence>
<dbReference type="PROSITE" id="PS50994">
    <property type="entry name" value="INTEGRASE"/>
    <property type="match status" value="1"/>
</dbReference>
<dbReference type="PANTHER" id="PTHR47331">
    <property type="entry name" value="PHD-TYPE DOMAIN-CONTAINING PROTEIN"/>
    <property type="match status" value="1"/>
</dbReference>
<dbReference type="InterPro" id="IPR036397">
    <property type="entry name" value="RNaseH_sf"/>
</dbReference>
<dbReference type="Gene3D" id="3.30.420.10">
    <property type="entry name" value="Ribonuclease H-like superfamily/Ribonuclease H"/>
    <property type="match status" value="1"/>
</dbReference>
<reference evidence="2 3" key="1">
    <citation type="journal article" date="2019" name="Sci. Rep.">
        <title>Orb-weaving spider Araneus ventricosus genome elucidates the spidroin gene catalogue.</title>
        <authorList>
            <person name="Kono N."/>
            <person name="Nakamura H."/>
            <person name="Ohtoshi R."/>
            <person name="Moran D.A.P."/>
            <person name="Shinohara A."/>
            <person name="Yoshida Y."/>
            <person name="Fujiwara M."/>
            <person name="Mori M."/>
            <person name="Tomita M."/>
            <person name="Arakawa K."/>
        </authorList>
    </citation>
    <scope>NUCLEOTIDE SEQUENCE [LARGE SCALE GENOMIC DNA]</scope>
</reference>
<comment type="caution">
    <text evidence="2">The sequence shown here is derived from an EMBL/GenBank/DDBJ whole genome shotgun (WGS) entry which is preliminary data.</text>
</comment>
<dbReference type="PANTHER" id="PTHR47331:SF1">
    <property type="entry name" value="GAG-LIKE PROTEIN"/>
    <property type="match status" value="1"/>
</dbReference>
<dbReference type="EMBL" id="BGPR01004806">
    <property type="protein sequence ID" value="GBN03537.1"/>
    <property type="molecule type" value="Genomic_DNA"/>
</dbReference>
<dbReference type="SUPFAM" id="SSF53098">
    <property type="entry name" value="Ribonuclease H-like"/>
    <property type="match status" value="1"/>
</dbReference>
<dbReference type="InterPro" id="IPR012337">
    <property type="entry name" value="RNaseH-like_sf"/>
</dbReference>
<dbReference type="GO" id="GO:0015074">
    <property type="term" value="P:DNA integration"/>
    <property type="evidence" value="ECO:0007669"/>
    <property type="project" value="InterPro"/>
</dbReference>
<dbReference type="Proteomes" id="UP000499080">
    <property type="component" value="Unassembled WGS sequence"/>
</dbReference>
<feature type="domain" description="Integrase catalytic" evidence="1">
    <location>
        <begin position="40"/>
        <end position="233"/>
    </location>
</feature>
<dbReference type="InterPro" id="IPR040676">
    <property type="entry name" value="DUF5641"/>
</dbReference>
<dbReference type="AlphaFoldDB" id="A0A4Y2KPG7"/>
<evidence type="ECO:0000313" key="3">
    <source>
        <dbReference type="Proteomes" id="UP000499080"/>
    </source>
</evidence>
<keyword evidence="3" id="KW-1185">Reference proteome</keyword>
<name>A0A4Y2KPG7_ARAVE</name>
<sequence length="351" mass="40407">MALIGKSTARMIVHNCVICYKNKPVIADQIMGILPKERVTPNSPFTNCGVEFCGPFLIKFKNQRNGMYSKIYVAIFICLSTKAIHLETVSDLSSEAFIASLKRFIARRGKMAMIITDKAANFKGAKSELNRLFNVIRNPDECLANYLSSERIHWKLIPPPRSPNFDGLWEAGVKSFKHHLKRTIGLYKVTNEEFNTIIIQIERILNSRPLSPLSSDINEYEVLTPAHFLIGCPITTIPEPEIINISDNKLSRWQQLTKFTQIIWKRWQREYLNDLQQRCKWQLKKDNLQEGMIVIVKEDNLLPYKWALAKIIEIIRGTDNHIRVAKLKTASGTFMRSISKICVLPNQEVNY</sequence>
<evidence type="ECO:0000313" key="2">
    <source>
        <dbReference type="EMBL" id="GBN03537.1"/>
    </source>
</evidence>
<dbReference type="InterPro" id="IPR001584">
    <property type="entry name" value="Integrase_cat-core"/>
</dbReference>
<protein>
    <recommendedName>
        <fullName evidence="1">Integrase catalytic domain-containing protein</fullName>
    </recommendedName>
</protein>
<accession>A0A4Y2KPG7</accession>
<proteinExistence type="predicted"/>
<dbReference type="OrthoDB" id="5919196at2759"/>
<gene>
    <name evidence="2" type="ORF">AVEN_146658_1</name>
</gene>
<dbReference type="Pfam" id="PF18701">
    <property type="entry name" value="DUF5641"/>
    <property type="match status" value="1"/>
</dbReference>